<gene>
    <name evidence="5" type="ORF">D8Y22_04910</name>
</gene>
<comment type="caution">
    <text evidence="5">The sequence shown here is derived from an EMBL/GenBank/DDBJ whole genome shotgun (WGS) entry which is preliminary data.</text>
</comment>
<accession>A0A4S3TNH6</accession>
<feature type="domain" description="NodB homology" evidence="4">
    <location>
        <begin position="213"/>
        <end position="434"/>
    </location>
</feature>
<keyword evidence="2" id="KW-0732">Signal</keyword>
<dbReference type="OrthoDB" id="10436at2157"/>
<dbReference type="RefSeq" id="WP_141463603.1">
    <property type="nucleotide sequence ID" value="NZ_RBZW01000014.1"/>
</dbReference>
<dbReference type="SUPFAM" id="SSF88713">
    <property type="entry name" value="Glycoside hydrolase/deacetylase"/>
    <property type="match status" value="1"/>
</dbReference>
<feature type="compositionally biased region" description="Acidic residues" evidence="3">
    <location>
        <begin position="44"/>
        <end position="57"/>
    </location>
</feature>
<dbReference type="InterPro" id="IPR002509">
    <property type="entry name" value="NODB_dom"/>
</dbReference>
<dbReference type="CDD" id="cd10970">
    <property type="entry name" value="CE4_DAC_u1_6s"/>
    <property type="match status" value="1"/>
</dbReference>
<organism evidence="5 6">
    <name type="scientific">Salinadaptatus halalkaliphilus</name>
    <dbReference type="NCBI Taxonomy" id="2419781"/>
    <lineage>
        <taxon>Archaea</taxon>
        <taxon>Methanobacteriati</taxon>
        <taxon>Methanobacteriota</taxon>
        <taxon>Stenosarchaea group</taxon>
        <taxon>Halobacteria</taxon>
        <taxon>Halobacteriales</taxon>
        <taxon>Natrialbaceae</taxon>
        <taxon>Salinadaptatus</taxon>
    </lineage>
</organism>
<dbReference type="PANTHER" id="PTHR34216:SF3">
    <property type="entry name" value="POLY-BETA-1,6-N-ACETYL-D-GLUCOSAMINE N-DEACETYLASE"/>
    <property type="match status" value="1"/>
</dbReference>
<evidence type="ECO:0000313" key="5">
    <source>
        <dbReference type="EMBL" id="THE65869.1"/>
    </source>
</evidence>
<dbReference type="EMBL" id="RBZW01000014">
    <property type="protein sequence ID" value="THE65869.1"/>
    <property type="molecule type" value="Genomic_DNA"/>
</dbReference>
<dbReference type="Gene3D" id="3.20.20.370">
    <property type="entry name" value="Glycoside hydrolase/deacetylase"/>
    <property type="match status" value="1"/>
</dbReference>
<dbReference type="AlphaFoldDB" id="A0A4S3TNH6"/>
<dbReference type="Proteomes" id="UP000318864">
    <property type="component" value="Unassembled WGS sequence"/>
</dbReference>
<dbReference type="InterPro" id="IPR051398">
    <property type="entry name" value="Polysacch_Deacetylase"/>
</dbReference>
<evidence type="ECO:0000259" key="4">
    <source>
        <dbReference type="PROSITE" id="PS51677"/>
    </source>
</evidence>
<dbReference type="GO" id="GO:0016810">
    <property type="term" value="F:hydrolase activity, acting on carbon-nitrogen (but not peptide) bonds"/>
    <property type="evidence" value="ECO:0007669"/>
    <property type="project" value="InterPro"/>
</dbReference>
<dbReference type="InterPro" id="IPR011330">
    <property type="entry name" value="Glyco_hydro/deAcase_b/a-brl"/>
</dbReference>
<evidence type="ECO:0000256" key="3">
    <source>
        <dbReference type="SAM" id="MobiDB-lite"/>
    </source>
</evidence>
<dbReference type="GO" id="GO:0005975">
    <property type="term" value="P:carbohydrate metabolic process"/>
    <property type="evidence" value="ECO:0007669"/>
    <property type="project" value="InterPro"/>
</dbReference>
<dbReference type="Pfam" id="PF01522">
    <property type="entry name" value="Polysacc_deac_1"/>
    <property type="match status" value="1"/>
</dbReference>
<feature type="region of interest" description="Disordered" evidence="3">
    <location>
        <begin position="15"/>
        <end position="69"/>
    </location>
</feature>
<sequence>MKRRSYLAAAIAGSTLAGCTGATPDATSNETDGGTDTGGGETDQPGESDGDPADEDDHEPRDDSSLRGTFDDFERLELWDPIAGTLEADREHAALGSQSARIVAAEGTQQVRIARELAEPIDVRAVVPGLALETDSVGNPLIRLRDASGDYRQYRQHVREGQPFVRRNFGHTAVSGDPDLGTITEIQILQWTGGAARTLRIDDLHFVPRVEQGRVQIQFQGGFETDYTLAYPILSAHDLTASTFLATARIRGTDGVAGDRMTEAQVAELADAGWTLGTVGARHRHLHEVDPDRLETDIRSPLEWFAERGYDDARYFGFPGGRFDGRMLELVGDHYDLGFGDRNRSHGYASNHLTLPRISGGVDRRNLSAEQLTDALEWTAEHGGITTIVFYEMDEDDAEALEAMATRLAQLRETGDLELVTPRELADEFVVDGP</sequence>
<comment type="subcellular location">
    <subcellularLocation>
        <location evidence="1">Secreted</location>
    </subcellularLocation>
</comment>
<name>A0A4S3TNH6_9EURY</name>
<proteinExistence type="predicted"/>
<keyword evidence="6" id="KW-1185">Reference proteome</keyword>
<dbReference type="PANTHER" id="PTHR34216">
    <property type="match status" value="1"/>
</dbReference>
<dbReference type="PROSITE" id="PS51677">
    <property type="entry name" value="NODB"/>
    <property type="match status" value="1"/>
</dbReference>
<reference evidence="5 6" key="1">
    <citation type="submission" date="2018-10" db="EMBL/GenBank/DDBJ databases">
        <title>Natronolimnobius sp. XQ-INN 246 isolated from Inner Mongolia Autonomous Region of China.</title>
        <authorList>
            <person name="Xue Q."/>
        </authorList>
    </citation>
    <scope>NUCLEOTIDE SEQUENCE [LARGE SCALE GENOMIC DNA]</scope>
    <source>
        <strain evidence="5 6">XQ-INN 246</strain>
    </source>
</reference>
<dbReference type="GO" id="GO:0005576">
    <property type="term" value="C:extracellular region"/>
    <property type="evidence" value="ECO:0007669"/>
    <property type="project" value="UniProtKB-SubCell"/>
</dbReference>
<evidence type="ECO:0000313" key="6">
    <source>
        <dbReference type="Proteomes" id="UP000318864"/>
    </source>
</evidence>
<evidence type="ECO:0000256" key="2">
    <source>
        <dbReference type="ARBA" id="ARBA00022729"/>
    </source>
</evidence>
<evidence type="ECO:0000256" key="1">
    <source>
        <dbReference type="ARBA" id="ARBA00004613"/>
    </source>
</evidence>
<feature type="compositionally biased region" description="Basic and acidic residues" evidence="3">
    <location>
        <begin position="58"/>
        <end position="69"/>
    </location>
</feature>
<protein>
    <recommendedName>
        <fullName evidence="4">NodB homology domain-containing protein</fullName>
    </recommendedName>
</protein>
<dbReference type="PROSITE" id="PS51257">
    <property type="entry name" value="PROKAR_LIPOPROTEIN"/>
    <property type="match status" value="1"/>
</dbReference>